<keyword evidence="3" id="KW-1185">Reference proteome</keyword>
<dbReference type="EMBL" id="CP075867">
    <property type="protein sequence ID" value="QYT01485.1"/>
    <property type="molecule type" value="Genomic_DNA"/>
</dbReference>
<dbReference type="PANTHER" id="PTHR42039:SF1">
    <property type="entry name" value="PUTATIVE (AFU_ORTHOLOGUE AFUA_3G02940)-RELATED"/>
    <property type="match status" value="1"/>
</dbReference>
<gene>
    <name evidence="2" type="ORF">H0G86_008521</name>
</gene>
<organism evidence="2 3">
    <name type="scientific">Trichoderma simmonsii</name>
    <dbReference type="NCBI Taxonomy" id="1491479"/>
    <lineage>
        <taxon>Eukaryota</taxon>
        <taxon>Fungi</taxon>
        <taxon>Dikarya</taxon>
        <taxon>Ascomycota</taxon>
        <taxon>Pezizomycotina</taxon>
        <taxon>Sordariomycetes</taxon>
        <taxon>Hypocreomycetidae</taxon>
        <taxon>Hypocreales</taxon>
        <taxon>Hypocreaceae</taxon>
        <taxon>Trichoderma</taxon>
    </lineage>
</organism>
<reference evidence="2 3" key="1">
    <citation type="journal article" date="2021" name="BMC Genomics">
        <title>Telomere-to-telomere genome assembly of asparaginase-producing Trichoderma simmonsii.</title>
        <authorList>
            <person name="Chung D."/>
            <person name="Kwon Y.M."/>
            <person name="Yang Y."/>
        </authorList>
    </citation>
    <scope>NUCLEOTIDE SEQUENCE [LARGE SCALE GENOMIC DNA]</scope>
    <source>
        <strain evidence="2 3">GH-Sj1</strain>
    </source>
</reference>
<dbReference type="GO" id="GO:0005576">
    <property type="term" value="C:extracellular region"/>
    <property type="evidence" value="ECO:0007669"/>
    <property type="project" value="InterPro"/>
</dbReference>
<evidence type="ECO:0000313" key="2">
    <source>
        <dbReference type="EMBL" id="QYT01485.1"/>
    </source>
</evidence>
<name>A0A8G0LIK4_9HYPO</name>
<evidence type="ECO:0000256" key="1">
    <source>
        <dbReference type="SAM" id="MobiDB-lite"/>
    </source>
</evidence>
<proteinExistence type="predicted"/>
<protein>
    <submittedName>
        <fullName evidence="2">SSCRP protein</fullName>
    </submittedName>
</protein>
<feature type="compositionally biased region" description="Low complexity" evidence="1">
    <location>
        <begin position="65"/>
        <end position="87"/>
    </location>
</feature>
<dbReference type="InterPro" id="IPR038903">
    <property type="entry name" value="Allergen_Asp_f_4"/>
</dbReference>
<dbReference type="AlphaFoldDB" id="A0A8G0LIK4"/>
<dbReference type="PANTHER" id="PTHR42039">
    <property type="entry name" value="PUTATIVE (AFU_ORTHOLOGUE AFUA_3G02940)-RELATED"/>
    <property type="match status" value="1"/>
</dbReference>
<dbReference type="GO" id="GO:0019863">
    <property type="term" value="F:IgE binding"/>
    <property type="evidence" value="ECO:0007669"/>
    <property type="project" value="InterPro"/>
</dbReference>
<feature type="compositionally biased region" description="Pro residues" evidence="1">
    <location>
        <begin position="45"/>
        <end position="64"/>
    </location>
</feature>
<dbReference type="Proteomes" id="UP000826661">
    <property type="component" value="Chromosome IV"/>
</dbReference>
<evidence type="ECO:0000313" key="3">
    <source>
        <dbReference type="Proteomes" id="UP000826661"/>
    </source>
</evidence>
<feature type="region of interest" description="Disordered" evidence="1">
    <location>
        <begin position="41"/>
        <end position="87"/>
    </location>
</feature>
<accession>A0A8G0LIK4</accession>
<sequence>MKFSTASIFLAALGASAHPSGHAHKRAHDSLEARGDFVIANKPVEPSPPAATPTPSPAAVPTPSPSAAAPPAQKAASSGSSAAGVGSGPSTYTPFCGGNSKRATAAEIAYKGNVGSGSSYGCNLMPVKSNLVDQYQYTVVFTNAGDDSTCACWNKIGADGQIDGFFNGHEALKFDLPAGGKQVLAVDSNSQFGCACGAGGPELTNIGQFASTWVEGDVGNLSNGGWSGFDASSIVAAANKLTIPGLKVCGTEDYAGTCSTIWPGGKGDNAFVGGTEALDGLGLNIKPGKTSVEVTVNFSG</sequence>
<dbReference type="Pfam" id="PF25312">
    <property type="entry name" value="Allergen_Asp_f_4"/>
    <property type="match status" value="1"/>
</dbReference>